<feature type="transmembrane region" description="Helical" evidence="1">
    <location>
        <begin position="7"/>
        <end position="29"/>
    </location>
</feature>
<keyword evidence="1" id="KW-1133">Transmembrane helix</keyword>
<evidence type="ECO:0000313" key="2">
    <source>
        <dbReference type="EMBL" id="MCW3474287.1"/>
    </source>
</evidence>
<accession>A0AA42CGS9</accession>
<protein>
    <submittedName>
        <fullName evidence="2">DUF599 family protein</fullName>
    </submittedName>
</protein>
<dbReference type="Proteomes" id="UP001165679">
    <property type="component" value="Unassembled WGS sequence"/>
</dbReference>
<gene>
    <name evidence="2" type="ORF">OL599_06810</name>
</gene>
<keyword evidence="1" id="KW-0472">Membrane</keyword>
<feature type="transmembrane region" description="Helical" evidence="1">
    <location>
        <begin position="188"/>
        <end position="217"/>
    </location>
</feature>
<dbReference type="RefSeq" id="WP_264712914.1">
    <property type="nucleotide sequence ID" value="NZ_JAPDNT010000003.1"/>
</dbReference>
<sequence>MDQATGIFHLFPPGDLTALAVFCLIWLGYGHMVRWFGQGSINAGLHTVRVLWMRSMLMRDNRITDSSLIGHVVHSASFFASTSLIAIGALLGVLTGLDRLQPTVEGLALSVPASRQLLEIKVLLPLAVLVHGMFKLTWALRQLNYTVALIGAMPPAPIPEPLCTELADHVGGVLSSALATFNDGIRAYYFALVGLSWLAGPWVLVVAVLWLMAVLLFRQFGSTVAARFGAARRLVEAAHGRPPVPGPGDGAPR</sequence>
<evidence type="ECO:0000256" key="1">
    <source>
        <dbReference type="SAM" id="Phobius"/>
    </source>
</evidence>
<reference evidence="2" key="2">
    <citation type="submission" date="2022-10" db="EMBL/GenBank/DDBJ databases">
        <authorList>
            <person name="Trinh H.N."/>
        </authorList>
    </citation>
    <scope>NUCLEOTIDE SEQUENCE</scope>
    <source>
        <strain evidence="2">RN2-1</strain>
    </source>
</reference>
<name>A0AA42CGS9_9PROT</name>
<dbReference type="EMBL" id="JAPDNT010000003">
    <property type="protein sequence ID" value="MCW3474287.1"/>
    <property type="molecule type" value="Genomic_DNA"/>
</dbReference>
<dbReference type="InterPro" id="IPR006747">
    <property type="entry name" value="DUF599"/>
</dbReference>
<keyword evidence="3" id="KW-1185">Reference proteome</keyword>
<keyword evidence="1" id="KW-0812">Transmembrane</keyword>
<dbReference type="Pfam" id="PF04654">
    <property type="entry name" value="DUF599"/>
    <property type="match status" value="1"/>
</dbReference>
<evidence type="ECO:0000313" key="3">
    <source>
        <dbReference type="Proteomes" id="UP001165679"/>
    </source>
</evidence>
<dbReference type="AlphaFoldDB" id="A0AA42CGS9"/>
<organism evidence="2 3">
    <name type="scientific">Limobrevibacterium gyesilva</name>
    <dbReference type="NCBI Taxonomy" id="2991712"/>
    <lineage>
        <taxon>Bacteria</taxon>
        <taxon>Pseudomonadati</taxon>
        <taxon>Pseudomonadota</taxon>
        <taxon>Alphaproteobacteria</taxon>
        <taxon>Acetobacterales</taxon>
        <taxon>Acetobacteraceae</taxon>
        <taxon>Limobrevibacterium</taxon>
    </lineage>
</organism>
<comment type="caution">
    <text evidence="2">The sequence shown here is derived from an EMBL/GenBank/DDBJ whole genome shotgun (WGS) entry which is preliminary data.</text>
</comment>
<feature type="transmembrane region" description="Helical" evidence="1">
    <location>
        <begin position="72"/>
        <end position="94"/>
    </location>
</feature>
<reference evidence="2" key="1">
    <citation type="submission" date="2022-09" db="EMBL/GenBank/DDBJ databases">
        <title>Rhodovastum sp. nov. RN2-1 isolated from soil in Seongnam, South Korea.</title>
        <authorList>
            <person name="Le N.T."/>
        </authorList>
    </citation>
    <scope>NUCLEOTIDE SEQUENCE</scope>
    <source>
        <strain evidence="2">RN2-1</strain>
    </source>
</reference>
<proteinExistence type="predicted"/>